<dbReference type="Proteomes" id="UP001148018">
    <property type="component" value="Unassembled WGS sequence"/>
</dbReference>
<evidence type="ECO:0000256" key="2">
    <source>
        <dbReference type="SAM" id="Phobius"/>
    </source>
</evidence>
<dbReference type="EMBL" id="JANIIK010000048">
    <property type="protein sequence ID" value="KAJ3599781.1"/>
    <property type="molecule type" value="Genomic_DNA"/>
</dbReference>
<evidence type="ECO:0000313" key="4">
    <source>
        <dbReference type="EMBL" id="KAJ3599781.1"/>
    </source>
</evidence>
<proteinExistence type="predicted"/>
<dbReference type="InterPro" id="IPR013320">
    <property type="entry name" value="ConA-like_dom_sf"/>
</dbReference>
<evidence type="ECO:0000259" key="3">
    <source>
        <dbReference type="PROSITE" id="PS50025"/>
    </source>
</evidence>
<reference evidence="4" key="1">
    <citation type="submission" date="2022-07" db="EMBL/GenBank/DDBJ databases">
        <title>Chromosome-level genome of Muraenolepis orangiensis.</title>
        <authorList>
            <person name="Kim J."/>
        </authorList>
    </citation>
    <scope>NUCLEOTIDE SEQUENCE</scope>
    <source>
        <strain evidence="4">KU_S4_2022</strain>
        <tissue evidence="4">Muscle</tissue>
    </source>
</reference>
<keyword evidence="2" id="KW-1133">Transmembrane helix</keyword>
<feature type="domain" description="Laminin G" evidence="3">
    <location>
        <begin position="1"/>
        <end position="146"/>
    </location>
</feature>
<keyword evidence="2" id="KW-0472">Membrane</keyword>
<dbReference type="CDD" id="cd00110">
    <property type="entry name" value="LamG"/>
    <property type="match status" value="1"/>
</dbReference>
<dbReference type="SUPFAM" id="SSF49899">
    <property type="entry name" value="Concanavalin A-like lectins/glucanases"/>
    <property type="match status" value="1"/>
</dbReference>
<name>A0A9Q0E3Y8_9TELE</name>
<dbReference type="Gene3D" id="2.60.120.200">
    <property type="match status" value="1"/>
</dbReference>
<dbReference type="InterPro" id="IPR050372">
    <property type="entry name" value="Neurexin-related_CASP"/>
</dbReference>
<dbReference type="PANTHER" id="PTHR15036">
    <property type="entry name" value="PIKACHURIN-LIKE PROTEIN"/>
    <property type="match status" value="1"/>
</dbReference>
<sequence>MFIEPLLSVNLVSSSASTQVLFSLDVGNGPLRVRVDGGVPLNDDRWHAVRAERNVREASLWVDALPPTTLEAPPDGHIHLQLNSQLFIGGTASRQKGFRGCLRSLQLNGVTLDLEERATITPGGLARLPGTLQQLRLAVPQPGTLCGEAEGLHLRLWPVGLHRNLLSPRYTTRMLKPSHKVEMDQQAREDFNLTSDVEFNAIESQALGRMQVLGMYYHIIPVFGMFSHVIPVFGMYYHVIPVFGMFSHVIPVRHMFLPVWLCRSRPLVDAMRSESALIGGTVQASSSTNYNPCGHINPLH</sequence>
<dbReference type="PANTHER" id="PTHR15036:SF40">
    <property type="entry name" value="CONTACTIN-ASSOCIATED PROTEIN-LIKE 4"/>
    <property type="match status" value="1"/>
</dbReference>
<dbReference type="OrthoDB" id="8884283at2759"/>
<dbReference type="InterPro" id="IPR001791">
    <property type="entry name" value="Laminin_G"/>
</dbReference>
<comment type="caution">
    <text evidence="1">Lacks conserved residue(s) required for the propagation of feature annotation.</text>
</comment>
<comment type="caution">
    <text evidence="4">The sequence shown here is derived from an EMBL/GenBank/DDBJ whole genome shotgun (WGS) entry which is preliminary data.</text>
</comment>
<keyword evidence="5" id="KW-1185">Reference proteome</keyword>
<dbReference type="Pfam" id="PF02210">
    <property type="entry name" value="Laminin_G_2"/>
    <property type="match status" value="1"/>
</dbReference>
<dbReference type="AlphaFoldDB" id="A0A9Q0E3Y8"/>
<accession>A0A9Q0E3Y8</accession>
<evidence type="ECO:0000313" key="5">
    <source>
        <dbReference type="Proteomes" id="UP001148018"/>
    </source>
</evidence>
<keyword evidence="2" id="KW-0812">Transmembrane</keyword>
<feature type="transmembrane region" description="Helical" evidence="2">
    <location>
        <begin position="215"/>
        <end position="237"/>
    </location>
</feature>
<dbReference type="PROSITE" id="PS50025">
    <property type="entry name" value="LAM_G_DOMAIN"/>
    <property type="match status" value="1"/>
</dbReference>
<gene>
    <name evidence="4" type="ORF">NHX12_033737</name>
</gene>
<protein>
    <recommendedName>
        <fullName evidence="3">Laminin G domain-containing protein</fullName>
    </recommendedName>
</protein>
<organism evidence="4 5">
    <name type="scientific">Muraenolepis orangiensis</name>
    <name type="common">Patagonian moray cod</name>
    <dbReference type="NCBI Taxonomy" id="630683"/>
    <lineage>
        <taxon>Eukaryota</taxon>
        <taxon>Metazoa</taxon>
        <taxon>Chordata</taxon>
        <taxon>Craniata</taxon>
        <taxon>Vertebrata</taxon>
        <taxon>Euteleostomi</taxon>
        <taxon>Actinopterygii</taxon>
        <taxon>Neopterygii</taxon>
        <taxon>Teleostei</taxon>
        <taxon>Neoteleostei</taxon>
        <taxon>Acanthomorphata</taxon>
        <taxon>Zeiogadaria</taxon>
        <taxon>Gadariae</taxon>
        <taxon>Gadiformes</taxon>
        <taxon>Muraenolepidoidei</taxon>
        <taxon>Muraenolepididae</taxon>
        <taxon>Muraenolepis</taxon>
    </lineage>
</organism>
<evidence type="ECO:0000256" key="1">
    <source>
        <dbReference type="PROSITE-ProRule" id="PRU00122"/>
    </source>
</evidence>
<dbReference type="SMART" id="SM00282">
    <property type="entry name" value="LamG"/>
    <property type="match status" value="1"/>
</dbReference>